<evidence type="ECO:0000313" key="1">
    <source>
        <dbReference type="EMBL" id="VUD70208.1"/>
    </source>
</evidence>
<dbReference type="Proteomes" id="UP000410984">
    <property type="component" value="Unassembled WGS sequence"/>
</dbReference>
<protein>
    <submittedName>
        <fullName evidence="1">Uncharacterized protein</fullName>
    </submittedName>
</protein>
<name>A0A509E7U8_9HYPH</name>
<organism evidence="1 2">
    <name type="scientific">Methylobacterium symbioticum</name>
    <dbReference type="NCBI Taxonomy" id="2584084"/>
    <lineage>
        <taxon>Bacteria</taxon>
        <taxon>Pseudomonadati</taxon>
        <taxon>Pseudomonadota</taxon>
        <taxon>Alphaproteobacteria</taxon>
        <taxon>Hyphomicrobiales</taxon>
        <taxon>Methylobacteriaceae</taxon>
        <taxon>Methylobacterium</taxon>
    </lineage>
</organism>
<reference evidence="1 2" key="1">
    <citation type="submission" date="2019-06" db="EMBL/GenBank/DDBJ databases">
        <authorList>
            <person name="Rodrigo-Torres L."/>
            <person name="Arahal R. D."/>
            <person name="Lucena T."/>
        </authorList>
    </citation>
    <scope>NUCLEOTIDE SEQUENCE [LARGE SCALE GENOMIC DNA]</scope>
    <source>
        <strain evidence="1 2">SB0023/3</strain>
    </source>
</reference>
<gene>
    <name evidence="1" type="ORF">MET9862_00771</name>
</gene>
<dbReference type="EMBL" id="CABFPH010000006">
    <property type="protein sequence ID" value="VUD70208.1"/>
    <property type="molecule type" value="Genomic_DNA"/>
</dbReference>
<accession>A0A509E7U8</accession>
<proteinExistence type="predicted"/>
<keyword evidence="2" id="KW-1185">Reference proteome</keyword>
<dbReference type="AlphaFoldDB" id="A0A509E7U8"/>
<sequence length="134" mass="14034">MNRIAIAIAGISTLVLLGSSSEARPLGGGHGYAGHHAVGHGLRAGRRDFYGYGSAGFGHRYRGHRGVGFRQGHHGYGSHHGRYGYAFGHRGLGFGLAASAFRPAYRGPTDGYGYPYAPVGYGSGVGRPYCGCGY</sequence>
<evidence type="ECO:0000313" key="2">
    <source>
        <dbReference type="Proteomes" id="UP000410984"/>
    </source>
</evidence>